<keyword evidence="5 6" id="KW-0472">Membrane</keyword>
<keyword evidence="4 6" id="KW-1133">Transmembrane helix</keyword>
<dbReference type="InterPro" id="IPR037185">
    <property type="entry name" value="EmrE-like"/>
</dbReference>
<reference evidence="8" key="1">
    <citation type="submission" date="2023-03" db="EMBL/GenBank/DDBJ databases">
        <title>Actinoallomurus iriomotensis NBRC 103681.</title>
        <authorList>
            <person name="Ichikawa N."/>
            <person name="Sato H."/>
            <person name="Tonouchi N."/>
        </authorList>
    </citation>
    <scope>NUCLEOTIDE SEQUENCE</scope>
    <source>
        <strain evidence="8">NBRC 103681</strain>
    </source>
</reference>
<evidence type="ECO:0000313" key="9">
    <source>
        <dbReference type="Proteomes" id="UP001165135"/>
    </source>
</evidence>
<evidence type="ECO:0000256" key="4">
    <source>
        <dbReference type="ARBA" id="ARBA00022989"/>
    </source>
</evidence>
<keyword evidence="3 6" id="KW-0812">Transmembrane</keyword>
<gene>
    <name evidence="8" type="ORF">Airi01_043830</name>
</gene>
<evidence type="ECO:0000256" key="6">
    <source>
        <dbReference type="SAM" id="Phobius"/>
    </source>
</evidence>
<dbReference type="SUPFAM" id="SSF103481">
    <property type="entry name" value="Multidrug resistance efflux transporter EmrE"/>
    <property type="match status" value="2"/>
</dbReference>
<evidence type="ECO:0000256" key="5">
    <source>
        <dbReference type="ARBA" id="ARBA00023136"/>
    </source>
</evidence>
<feature type="transmembrane region" description="Helical" evidence="6">
    <location>
        <begin position="255"/>
        <end position="273"/>
    </location>
</feature>
<evidence type="ECO:0000313" key="8">
    <source>
        <dbReference type="EMBL" id="GLY76116.1"/>
    </source>
</evidence>
<feature type="transmembrane region" description="Helical" evidence="6">
    <location>
        <begin position="128"/>
        <end position="148"/>
    </location>
</feature>
<evidence type="ECO:0000256" key="2">
    <source>
        <dbReference type="ARBA" id="ARBA00007362"/>
    </source>
</evidence>
<evidence type="ECO:0000256" key="1">
    <source>
        <dbReference type="ARBA" id="ARBA00004141"/>
    </source>
</evidence>
<dbReference type="Proteomes" id="UP001165135">
    <property type="component" value="Unassembled WGS sequence"/>
</dbReference>
<protein>
    <submittedName>
        <fullName evidence="8">Membrane protein</fullName>
    </submittedName>
</protein>
<feature type="transmembrane region" description="Helical" evidence="6">
    <location>
        <begin position="99"/>
        <end position="121"/>
    </location>
</feature>
<comment type="caution">
    <text evidence="8">The sequence shown here is derived from an EMBL/GenBank/DDBJ whole genome shotgun (WGS) entry which is preliminary data.</text>
</comment>
<dbReference type="PANTHER" id="PTHR32322:SF2">
    <property type="entry name" value="EAMA DOMAIN-CONTAINING PROTEIN"/>
    <property type="match status" value="1"/>
</dbReference>
<evidence type="ECO:0000259" key="7">
    <source>
        <dbReference type="Pfam" id="PF00892"/>
    </source>
</evidence>
<comment type="subcellular location">
    <subcellularLocation>
        <location evidence="1">Membrane</location>
        <topology evidence="1">Multi-pass membrane protein</topology>
    </subcellularLocation>
</comment>
<feature type="transmembrane region" description="Helical" evidence="6">
    <location>
        <begin position="154"/>
        <end position="172"/>
    </location>
</feature>
<proteinExistence type="inferred from homology"/>
<feature type="transmembrane region" description="Helical" evidence="6">
    <location>
        <begin position="184"/>
        <end position="205"/>
    </location>
</feature>
<organism evidence="8 9">
    <name type="scientific">Actinoallomurus iriomotensis</name>
    <dbReference type="NCBI Taxonomy" id="478107"/>
    <lineage>
        <taxon>Bacteria</taxon>
        <taxon>Bacillati</taxon>
        <taxon>Actinomycetota</taxon>
        <taxon>Actinomycetes</taxon>
        <taxon>Streptosporangiales</taxon>
        <taxon>Thermomonosporaceae</taxon>
        <taxon>Actinoallomurus</taxon>
    </lineage>
</organism>
<dbReference type="Pfam" id="PF00892">
    <property type="entry name" value="EamA"/>
    <property type="match status" value="2"/>
</dbReference>
<evidence type="ECO:0000256" key="3">
    <source>
        <dbReference type="ARBA" id="ARBA00022692"/>
    </source>
</evidence>
<sequence length="324" mass="33158">MDAARVKAWGLGFGVFSSVCFGTSGAFGKALIEAGMSPLQASWTRVAGATLVLVPVMLAARRRAAAAALRHWRLLLLYGVMGVAGCQSFYFVAASRLPVGVAILLEFTGPVLVVGWTRFVLRAPLPRSAAVGVGIALVGLACVVEVWSGLRLDMIGVLAGLGAAACQAAFFLAADRAVGRIDPLVMTAIGFAVATIVLAACAPPWTVPWHELGMEVALGGHTAPGWLLLTLLVLISTVVAYVTSVAAVHRLSAPVAGAVGYVEAVAAAVFAWVTLGEHLSPVQLAGGVIVLGGAFVAQRSVAARAQVIGELPVMETAALTRSSG</sequence>
<dbReference type="RefSeq" id="WP_285624033.1">
    <property type="nucleotide sequence ID" value="NZ_BSTJ01000005.1"/>
</dbReference>
<dbReference type="EMBL" id="BSTJ01000005">
    <property type="protein sequence ID" value="GLY76116.1"/>
    <property type="molecule type" value="Genomic_DNA"/>
</dbReference>
<name>A0A9W6VRZ7_9ACTN</name>
<feature type="domain" description="EamA" evidence="7">
    <location>
        <begin position="154"/>
        <end position="296"/>
    </location>
</feature>
<dbReference type="InterPro" id="IPR050638">
    <property type="entry name" value="AA-Vitamin_Transporters"/>
</dbReference>
<accession>A0A9W6VRZ7</accession>
<dbReference type="PANTHER" id="PTHR32322">
    <property type="entry name" value="INNER MEMBRANE TRANSPORTER"/>
    <property type="match status" value="1"/>
</dbReference>
<feature type="domain" description="EamA" evidence="7">
    <location>
        <begin position="9"/>
        <end position="144"/>
    </location>
</feature>
<comment type="similarity">
    <text evidence="2">Belongs to the EamA transporter family.</text>
</comment>
<feature type="transmembrane region" description="Helical" evidence="6">
    <location>
        <begin position="279"/>
        <end position="297"/>
    </location>
</feature>
<dbReference type="AlphaFoldDB" id="A0A9W6VRZ7"/>
<feature type="transmembrane region" description="Helical" evidence="6">
    <location>
        <begin position="225"/>
        <end position="248"/>
    </location>
</feature>
<feature type="transmembrane region" description="Helical" evidence="6">
    <location>
        <begin position="72"/>
        <end position="93"/>
    </location>
</feature>
<feature type="transmembrane region" description="Helical" evidence="6">
    <location>
        <begin position="42"/>
        <end position="60"/>
    </location>
</feature>
<dbReference type="InterPro" id="IPR000620">
    <property type="entry name" value="EamA_dom"/>
</dbReference>
<dbReference type="GO" id="GO:0016020">
    <property type="term" value="C:membrane"/>
    <property type="evidence" value="ECO:0007669"/>
    <property type="project" value="UniProtKB-SubCell"/>
</dbReference>